<dbReference type="AlphaFoldDB" id="A0A8S4AY06"/>
<feature type="region of interest" description="Disordered" evidence="1">
    <location>
        <begin position="64"/>
        <end position="98"/>
    </location>
</feature>
<keyword evidence="2" id="KW-0732">Signal</keyword>
<protein>
    <submittedName>
        <fullName evidence="3">(Atlantic silverside) hypothetical protein</fullName>
    </submittedName>
</protein>
<name>A0A8S4AY06_9TELE</name>
<dbReference type="Proteomes" id="UP000677803">
    <property type="component" value="Unassembled WGS sequence"/>
</dbReference>
<evidence type="ECO:0000256" key="2">
    <source>
        <dbReference type="SAM" id="SignalP"/>
    </source>
</evidence>
<feature type="signal peptide" evidence="2">
    <location>
        <begin position="1"/>
        <end position="26"/>
    </location>
</feature>
<reference evidence="3" key="1">
    <citation type="submission" date="2021-05" db="EMBL/GenBank/DDBJ databases">
        <authorList>
            <person name="Tigano A."/>
        </authorList>
    </citation>
    <scope>NUCLEOTIDE SEQUENCE</scope>
</reference>
<accession>A0A8S4AY06</accession>
<dbReference type="EMBL" id="CAJRST010005557">
    <property type="protein sequence ID" value="CAG5887831.1"/>
    <property type="molecule type" value="Genomic_DNA"/>
</dbReference>
<evidence type="ECO:0000313" key="4">
    <source>
        <dbReference type="Proteomes" id="UP000677803"/>
    </source>
</evidence>
<organism evidence="3 4">
    <name type="scientific">Menidia menidia</name>
    <name type="common">Atlantic silverside</name>
    <dbReference type="NCBI Taxonomy" id="238744"/>
    <lineage>
        <taxon>Eukaryota</taxon>
        <taxon>Metazoa</taxon>
        <taxon>Chordata</taxon>
        <taxon>Craniata</taxon>
        <taxon>Vertebrata</taxon>
        <taxon>Euteleostomi</taxon>
        <taxon>Actinopterygii</taxon>
        <taxon>Neopterygii</taxon>
        <taxon>Teleostei</taxon>
        <taxon>Neoteleostei</taxon>
        <taxon>Acanthomorphata</taxon>
        <taxon>Ovalentaria</taxon>
        <taxon>Atherinomorphae</taxon>
        <taxon>Atheriniformes</taxon>
        <taxon>Atherinopsidae</taxon>
        <taxon>Menidiinae</taxon>
        <taxon>Menidia</taxon>
    </lineage>
</organism>
<feature type="chain" id="PRO_5035887238" evidence="2">
    <location>
        <begin position="27"/>
        <end position="132"/>
    </location>
</feature>
<sequence length="132" mass="14399">MSSFRFLSLNLLGGSLLLLLTAVCEAQEYSDFAPTPDYDSDYNATFEYSFFSNTSTDDLEKFSEQFIGKGEDEGDEGKDDTGEEKDQEVRTPDADLDCVDPDIHELPAAVTRPTLSTHTHTAVGGVGVVGFD</sequence>
<evidence type="ECO:0000313" key="3">
    <source>
        <dbReference type="EMBL" id="CAG5887831.1"/>
    </source>
</evidence>
<comment type="caution">
    <text evidence="3">The sequence shown here is derived from an EMBL/GenBank/DDBJ whole genome shotgun (WGS) entry which is preliminary data.</text>
</comment>
<dbReference type="OrthoDB" id="8957467at2759"/>
<gene>
    <name evidence="3" type="ORF">MMEN_LOCUS6074</name>
</gene>
<evidence type="ECO:0000256" key="1">
    <source>
        <dbReference type="SAM" id="MobiDB-lite"/>
    </source>
</evidence>
<proteinExistence type="predicted"/>
<feature type="compositionally biased region" description="Acidic residues" evidence="1">
    <location>
        <begin position="72"/>
        <end position="86"/>
    </location>
</feature>
<keyword evidence="4" id="KW-1185">Reference proteome</keyword>